<gene>
    <name evidence="1" type="ORF">Hypma_001527</name>
</gene>
<protein>
    <submittedName>
        <fullName evidence="1">Uncharacterized protein</fullName>
    </submittedName>
</protein>
<organism evidence="1 2">
    <name type="scientific">Hypsizygus marmoreus</name>
    <name type="common">White beech mushroom</name>
    <name type="synonym">Agaricus marmoreus</name>
    <dbReference type="NCBI Taxonomy" id="39966"/>
    <lineage>
        <taxon>Eukaryota</taxon>
        <taxon>Fungi</taxon>
        <taxon>Dikarya</taxon>
        <taxon>Basidiomycota</taxon>
        <taxon>Agaricomycotina</taxon>
        <taxon>Agaricomycetes</taxon>
        <taxon>Agaricomycetidae</taxon>
        <taxon>Agaricales</taxon>
        <taxon>Tricholomatineae</taxon>
        <taxon>Lyophyllaceae</taxon>
        <taxon>Hypsizygus</taxon>
    </lineage>
</organism>
<accession>A0A369K134</accession>
<keyword evidence="2" id="KW-1185">Reference proteome</keyword>
<name>A0A369K134_HYPMA</name>
<dbReference type="InParanoid" id="A0A369K134"/>
<reference evidence="1" key="1">
    <citation type="submission" date="2018-04" db="EMBL/GenBank/DDBJ databases">
        <title>Whole genome sequencing of Hypsizygus marmoreus.</title>
        <authorList>
            <person name="Choi I.-G."/>
            <person name="Min B."/>
            <person name="Kim J.-G."/>
            <person name="Kim S."/>
            <person name="Oh Y.-L."/>
            <person name="Kong W.-S."/>
            <person name="Park H."/>
            <person name="Jeong J."/>
            <person name="Song E.-S."/>
        </authorList>
    </citation>
    <scope>NUCLEOTIDE SEQUENCE [LARGE SCALE GENOMIC DNA]</scope>
    <source>
        <strain evidence="1">51987-8</strain>
    </source>
</reference>
<sequence length="447" mass="50279">MDDIRLPEYEANPLAWNSAWENLAASETPYTLSSTQSVLAVHRYGEPTESILKVYRGYWRYLCRLQYDLTVKATLAIAKGFEGQWLAATPTVRRNHHLEGHIRVAIAGFESFRELCGDITLASLERNSGKGFLELLGVYILNDLSTLPTTPVTFPYNGMSQGIPLSSDIDIWHALAVLDRNMYICFFLDYTLNSWANAPRPRPKALSKTSASEDLDPQMMKIIKSTVGRSSFKEAKQELRQCQKDDWPRHKQVCGKKMTPQTARNIAIAPQKNASENLDISQLQIGLAIGGYKRSPALVSQAYLLNLHPDIDYFVTDSSGEFNKMTMKDAPSIQKPLRAVRDKAMTTGDRTVVAVLGEFLVVMGIKTRLNSGDKLTRESVMNQLVLEYGEGIRKDIHVLEVISYNDTPGMTQLVNMMMGKEVCDVSALPTNWETLESNFQKRKTLRN</sequence>
<dbReference type="Proteomes" id="UP000076154">
    <property type="component" value="Unassembled WGS sequence"/>
</dbReference>
<dbReference type="AlphaFoldDB" id="A0A369K134"/>
<dbReference type="STRING" id="39966.A0A369K134"/>
<proteinExistence type="predicted"/>
<comment type="caution">
    <text evidence="1">The sequence shown here is derived from an EMBL/GenBank/DDBJ whole genome shotgun (WGS) entry which is preliminary data.</text>
</comment>
<evidence type="ECO:0000313" key="1">
    <source>
        <dbReference type="EMBL" id="RDB28331.1"/>
    </source>
</evidence>
<dbReference type="OrthoDB" id="5231159at2759"/>
<evidence type="ECO:0000313" key="2">
    <source>
        <dbReference type="Proteomes" id="UP000076154"/>
    </source>
</evidence>
<dbReference type="EMBL" id="LUEZ02000012">
    <property type="protein sequence ID" value="RDB28331.1"/>
    <property type="molecule type" value="Genomic_DNA"/>
</dbReference>